<dbReference type="AlphaFoldDB" id="A0A7Z0EK79"/>
<organism evidence="1 2">
    <name type="scientific">Nocardiopsis aegyptia</name>
    <dbReference type="NCBI Taxonomy" id="220378"/>
    <lineage>
        <taxon>Bacteria</taxon>
        <taxon>Bacillati</taxon>
        <taxon>Actinomycetota</taxon>
        <taxon>Actinomycetes</taxon>
        <taxon>Streptosporangiales</taxon>
        <taxon>Nocardiopsidaceae</taxon>
        <taxon>Nocardiopsis</taxon>
    </lineage>
</organism>
<gene>
    <name evidence="1" type="ORF">HNR10_000684</name>
</gene>
<proteinExistence type="predicted"/>
<dbReference type="EMBL" id="JACCFS010000001">
    <property type="protein sequence ID" value="NYJ32803.1"/>
    <property type="molecule type" value="Genomic_DNA"/>
</dbReference>
<comment type="caution">
    <text evidence="1">The sequence shown here is derived from an EMBL/GenBank/DDBJ whole genome shotgun (WGS) entry which is preliminary data.</text>
</comment>
<dbReference type="Proteomes" id="UP000572051">
    <property type="component" value="Unassembled WGS sequence"/>
</dbReference>
<protein>
    <submittedName>
        <fullName evidence="1">Uncharacterized protein</fullName>
    </submittedName>
</protein>
<evidence type="ECO:0000313" key="1">
    <source>
        <dbReference type="EMBL" id="NYJ32803.1"/>
    </source>
</evidence>
<name>A0A7Z0EK79_9ACTN</name>
<reference evidence="1 2" key="1">
    <citation type="submission" date="2020-07" db="EMBL/GenBank/DDBJ databases">
        <title>Sequencing the genomes of 1000 actinobacteria strains.</title>
        <authorList>
            <person name="Klenk H.-P."/>
        </authorList>
    </citation>
    <scope>NUCLEOTIDE SEQUENCE [LARGE SCALE GENOMIC DNA]</scope>
    <source>
        <strain evidence="1 2">DSM 44442</strain>
    </source>
</reference>
<accession>A0A7Z0EK79</accession>
<keyword evidence="2" id="KW-1185">Reference proteome</keyword>
<evidence type="ECO:0000313" key="2">
    <source>
        <dbReference type="Proteomes" id="UP000572051"/>
    </source>
</evidence>
<sequence>MLMAKRHVARRLSITGKVVVNKAHAVYPQMR</sequence>